<dbReference type="EMBL" id="MTSL01000216">
    <property type="protein sequence ID" value="PJF16549.1"/>
    <property type="molecule type" value="Genomic_DNA"/>
</dbReference>
<comment type="caution">
    <text evidence="3">The sequence shown here is derived from an EMBL/GenBank/DDBJ whole genome shotgun (WGS) entry which is preliminary data.</text>
</comment>
<accession>A0A2H9TFU0</accession>
<gene>
    <name evidence="3" type="ORF">PSACC_03640</name>
</gene>
<dbReference type="PROSITE" id="PS50858">
    <property type="entry name" value="BSD"/>
    <property type="match status" value="1"/>
</dbReference>
<dbReference type="AlphaFoldDB" id="A0A2H9TFU0"/>
<name>A0A2H9TFU0_9FUNG</name>
<dbReference type="Pfam" id="PF03909">
    <property type="entry name" value="BSD"/>
    <property type="match status" value="1"/>
</dbReference>
<feature type="domain" description="BSD" evidence="2">
    <location>
        <begin position="191"/>
        <end position="225"/>
    </location>
</feature>
<evidence type="ECO:0000313" key="3">
    <source>
        <dbReference type="EMBL" id="PJF16549.1"/>
    </source>
</evidence>
<dbReference type="SMART" id="SM00751">
    <property type="entry name" value="BSD"/>
    <property type="match status" value="1"/>
</dbReference>
<dbReference type="InterPro" id="IPR035925">
    <property type="entry name" value="BSD_dom_sf"/>
</dbReference>
<protein>
    <recommendedName>
        <fullName evidence="2">BSD domain-containing protein</fullName>
    </recommendedName>
</protein>
<dbReference type="SUPFAM" id="SSF140383">
    <property type="entry name" value="BSD domain-like"/>
    <property type="match status" value="1"/>
</dbReference>
<proteinExistence type="predicted"/>
<dbReference type="Proteomes" id="UP000240830">
    <property type="component" value="Unassembled WGS sequence"/>
</dbReference>
<feature type="region of interest" description="Disordered" evidence="1">
    <location>
        <begin position="266"/>
        <end position="286"/>
    </location>
</feature>
<organism evidence="3 4">
    <name type="scientific">Paramicrosporidium saccamoebae</name>
    <dbReference type="NCBI Taxonomy" id="1246581"/>
    <lineage>
        <taxon>Eukaryota</taxon>
        <taxon>Fungi</taxon>
        <taxon>Fungi incertae sedis</taxon>
        <taxon>Cryptomycota</taxon>
        <taxon>Cryptomycota incertae sedis</taxon>
        <taxon>Paramicrosporidium</taxon>
    </lineage>
</organism>
<evidence type="ECO:0000313" key="4">
    <source>
        <dbReference type="Proteomes" id="UP000240830"/>
    </source>
</evidence>
<evidence type="ECO:0000259" key="2">
    <source>
        <dbReference type="PROSITE" id="PS50858"/>
    </source>
</evidence>
<reference evidence="3 4" key="1">
    <citation type="submission" date="2016-10" db="EMBL/GenBank/DDBJ databases">
        <title>The genome of Paramicrosporidium saccamoebae is the missing link in understanding Cryptomycota and Microsporidia evolution.</title>
        <authorList>
            <person name="Quandt C.A."/>
            <person name="Beaudet D."/>
            <person name="Corsaro D."/>
            <person name="Michel R."/>
            <person name="Corradi N."/>
            <person name="James T."/>
        </authorList>
    </citation>
    <scope>NUCLEOTIDE SEQUENCE [LARGE SCALE GENOMIC DNA]</scope>
    <source>
        <strain evidence="3 4">KSL3</strain>
    </source>
</reference>
<dbReference type="InterPro" id="IPR005607">
    <property type="entry name" value="BSD_dom"/>
</dbReference>
<dbReference type="Gene3D" id="1.10.3970.10">
    <property type="entry name" value="BSD domain"/>
    <property type="match status" value="1"/>
</dbReference>
<evidence type="ECO:0000256" key="1">
    <source>
        <dbReference type="SAM" id="MobiDB-lite"/>
    </source>
</evidence>
<keyword evidence="4" id="KW-1185">Reference proteome</keyword>
<sequence>MALYVCTLGVAAPNRPERTVRSVGSSRNVKTSVSGTIDRLLDHLTECEIILLGPCVHQSKLDINSMDTAEPENARIAGNIDNVSEVTGGDHGEESDDIWKTFTATATSFYNQVARSCQEELSHFVAEVAEEVSEVYHDNLEEPVQNFASRLPKMFADEGPEEIRLNESPQEKDENWTEFQSSRGFNATFGDQQQRIILANDIELKKLYSELVPSVITEEQFWIRWRLWQHIRNQQIVAPRPAVDGEVAIAVKDSPTLDAVNVSFINNNSPNNGKTPKEADDWDSWD</sequence>